<organism evidence="2 3">
    <name type="scientific">Clostridioides difficile</name>
    <name type="common">Peptoclostridium difficile</name>
    <dbReference type="NCBI Taxonomy" id="1496"/>
    <lineage>
        <taxon>Bacteria</taxon>
        <taxon>Bacillati</taxon>
        <taxon>Bacillota</taxon>
        <taxon>Clostridia</taxon>
        <taxon>Peptostreptococcales</taxon>
        <taxon>Peptostreptococcaceae</taxon>
        <taxon>Clostridioides</taxon>
    </lineage>
</organism>
<proteinExistence type="predicted"/>
<dbReference type="AlphaFoldDB" id="A0AAN5VQN2"/>
<dbReference type="Proteomes" id="UP000878956">
    <property type="component" value="Unassembled WGS sequence"/>
</dbReference>
<sequence length="54" mass="5934">MIDIMVIVFTLVICIFLGIILIGPRIIGSGEIGIVEKKFSKNFLKEGELIALSQ</sequence>
<protein>
    <submittedName>
        <fullName evidence="2">Uncharacterized protein</fullName>
    </submittedName>
</protein>
<keyword evidence="1" id="KW-1133">Transmembrane helix</keyword>
<feature type="transmembrane region" description="Helical" evidence="1">
    <location>
        <begin position="6"/>
        <end position="28"/>
    </location>
</feature>
<keyword evidence="1" id="KW-0472">Membrane</keyword>
<evidence type="ECO:0000313" key="3">
    <source>
        <dbReference type="Proteomes" id="UP000878956"/>
    </source>
</evidence>
<accession>A0AAN5VQN2</accession>
<evidence type="ECO:0000313" key="2">
    <source>
        <dbReference type="EMBL" id="HBH1544539.1"/>
    </source>
</evidence>
<dbReference type="EMBL" id="DAEPXK010000095">
    <property type="protein sequence ID" value="HBH1544539.1"/>
    <property type="molecule type" value="Genomic_DNA"/>
</dbReference>
<reference evidence="2" key="2">
    <citation type="submission" date="2021-06" db="EMBL/GenBank/DDBJ databases">
        <authorList>
            <consortium name="NCBI Pathogen Detection Project"/>
        </authorList>
    </citation>
    <scope>NUCLEOTIDE SEQUENCE</scope>
    <source>
        <strain evidence="2">HN1000</strain>
    </source>
</reference>
<reference evidence="2" key="1">
    <citation type="journal article" date="2018" name="Genome Biol.">
        <title>SKESA: strategic k-mer extension for scrupulous assemblies.</title>
        <authorList>
            <person name="Souvorov A."/>
            <person name="Agarwala R."/>
            <person name="Lipman D.J."/>
        </authorList>
    </citation>
    <scope>NUCLEOTIDE SEQUENCE</scope>
    <source>
        <strain evidence="2">HN1000</strain>
    </source>
</reference>
<gene>
    <name evidence="2" type="ORF">KRM00_004092</name>
</gene>
<name>A0AAN5VQN2_CLODI</name>
<keyword evidence="1" id="KW-0812">Transmembrane</keyword>
<evidence type="ECO:0000256" key="1">
    <source>
        <dbReference type="SAM" id="Phobius"/>
    </source>
</evidence>
<comment type="caution">
    <text evidence="2">The sequence shown here is derived from an EMBL/GenBank/DDBJ whole genome shotgun (WGS) entry which is preliminary data.</text>
</comment>